<dbReference type="GO" id="GO:0016020">
    <property type="term" value="C:membrane"/>
    <property type="evidence" value="ECO:0007669"/>
    <property type="project" value="UniProtKB-SubCell"/>
</dbReference>
<evidence type="ECO:0000256" key="9">
    <source>
        <dbReference type="ARBA" id="ARBA00022771"/>
    </source>
</evidence>
<feature type="domain" description="RING-type" evidence="19">
    <location>
        <begin position="209"/>
        <end position="431"/>
    </location>
</feature>
<evidence type="ECO:0000256" key="14">
    <source>
        <dbReference type="ARBA" id="ARBA00061087"/>
    </source>
</evidence>
<dbReference type="GO" id="GO:0008270">
    <property type="term" value="F:zinc ion binding"/>
    <property type="evidence" value="ECO:0007669"/>
    <property type="project" value="UniProtKB-KW"/>
</dbReference>
<dbReference type="Gene3D" id="2.20.25.20">
    <property type="match status" value="1"/>
</dbReference>
<dbReference type="CDD" id="cd20338">
    <property type="entry name" value="BRcat_RBR_RNF19"/>
    <property type="match status" value="1"/>
</dbReference>
<evidence type="ECO:0000256" key="8">
    <source>
        <dbReference type="ARBA" id="ARBA00022737"/>
    </source>
</evidence>
<dbReference type="SMART" id="SM00647">
    <property type="entry name" value="IBR"/>
    <property type="match status" value="2"/>
</dbReference>
<gene>
    <name evidence="20" type="primary">RNF19A</name>
    <name evidence="20" type="ORF">TNCT_127571</name>
</gene>
<evidence type="ECO:0000256" key="15">
    <source>
        <dbReference type="PROSITE-ProRule" id="PRU00175"/>
    </source>
</evidence>
<dbReference type="SUPFAM" id="SSF57850">
    <property type="entry name" value="RING/U-box"/>
    <property type="match status" value="3"/>
</dbReference>
<keyword evidence="9 15" id="KW-0863">Zinc-finger</keyword>
<feature type="transmembrane region" description="Helical" evidence="17">
    <location>
        <begin position="494"/>
        <end position="527"/>
    </location>
</feature>
<keyword evidence="21" id="KW-1185">Reference proteome</keyword>
<feature type="region of interest" description="Disordered" evidence="16">
    <location>
        <begin position="135"/>
        <end position="200"/>
    </location>
</feature>
<dbReference type="PANTHER" id="PTHR11685">
    <property type="entry name" value="RBR FAMILY RING FINGER AND IBR DOMAIN-CONTAINING"/>
    <property type="match status" value="1"/>
</dbReference>
<dbReference type="EMBL" id="BMAO01028930">
    <property type="protein sequence ID" value="GFR28206.1"/>
    <property type="molecule type" value="Genomic_DNA"/>
</dbReference>
<evidence type="ECO:0000256" key="13">
    <source>
        <dbReference type="ARBA" id="ARBA00023136"/>
    </source>
</evidence>
<evidence type="ECO:0000256" key="17">
    <source>
        <dbReference type="SAM" id="Phobius"/>
    </source>
</evidence>
<dbReference type="FunFam" id="1.20.120.1750:FF:000001">
    <property type="entry name" value="RBR-type E3 ubiquitin transferase"/>
    <property type="match status" value="1"/>
</dbReference>
<comment type="subcellular location">
    <subcellularLocation>
        <location evidence="2">Membrane</location>
        <topology evidence="2">Multi-pass membrane protein</topology>
    </subcellularLocation>
</comment>
<comment type="caution">
    <text evidence="20">The sequence shown here is derived from an EMBL/GenBank/DDBJ whole genome shotgun (WGS) entry which is preliminary data.</text>
</comment>
<feature type="domain" description="RING-type" evidence="18">
    <location>
        <begin position="213"/>
        <end position="261"/>
    </location>
</feature>
<reference evidence="20" key="1">
    <citation type="submission" date="2020-07" db="EMBL/GenBank/DDBJ databases">
        <title>Multicomponent nature underlies the extraordinary mechanical properties of spider dragline silk.</title>
        <authorList>
            <person name="Kono N."/>
            <person name="Nakamura H."/>
            <person name="Mori M."/>
            <person name="Yoshida Y."/>
            <person name="Ohtoshi R."/>
            <person name="Malay A.D."/>
            <person name="Moran D.A.P."/>
            <person name="Tomita M."/>
            <person name="Numata K."/>
            <person name="Arakawa K."/>
        </authorList>
    </citation>
    <scope>NUCLEOTIDE SEQUENCE</scope>
</reference>
<dbReference type="GO" id="GO:0061630">
    <property type="term" value="F:ubiquitin protein ligase activity"/>
    <property type="evidence" value="ECO:0007669"/>
    <property type="project" value="UniProtKB-EC"/>
</dbReference>
<dbReference type="InterPro" id="IPR001841">
    <property type="entry name" value="Znf_RING"/>
</dbReference>
<dbReference type="CDD" id="cd20355">
    <property type="entry name" value="Rcat_RBR_RNF19"/>
    <property type="match status" value="1"/>
</dbReference>
<evidence type="ECO:0000313" key="20">
    <source>
        <dbReference type="EMBL" id="GFR28206.1"/>
    </source>
</evidence>
<dbReference type="Gene3D" id="1.20.120.1750">
    <property type="match status" value="1"/>
</dbReference>
<dbReference type="GO" id="GO:0016567">
    <property type="term" value="P:protein ubiquitination"/>
    <property type="evidence" value="ECO:0007669"/>
    <property type="project" value="InterPro"/>
</dbReference>
<dbReference type="Pfam" id="PF01485">
    <property type="entry name" value="IBR"/>
    <property type="match status" value="2"/>
</dbReference>
<dbReference type="Proteomes" id="UP000887116">
    <property type="component" value="Unassembled WGS sequence"/>
</dbReference>
<evidence type="ECO:0000256" key="4">
    <source>
        <dbReference type="ARBA" id="ARBA00012251"/>
    </source>
</evidence>
<comment type="similarity">
    <text evidence="14">Belongs to the RBR family. RNF19 subfamily.</text>
</comment>
<dbReference type="FunFam" id="3.30.40.10:FF:000052">
    <property type="entry name" value="RBR-type E3 ubiquitin transferase"/>
    <property type="match status" value="1"/>
</dbReference>
<keyword evidence="8" id="KW-0677">Repeat</keyword>
<evidence type="ECO:0000256" key="11">
    <source>
        <dbReference type="ARBA" id="ARBA00022833"/>
    </source>
</evidence>
<name>A0A8X6K2S4_TRICU</name>
<dbReference type="AlphaFoldDB" id="A0A8X6K2S4"/>
<dbReference type="EC" id="2.3.2.31" evidence="4"/>
<comment type="pathway">
    <text evidence="3">Protein modification; protein ubiquitination.</text>
</comment>
<evidence type="ECO:0000256" key="2">
    <source>
        <dbReference type="ARBA" id="ARBA00004141"/>
    </source>
</evidence>
<evidence type="ECO:0000256" key="5">
    <source>
        <dbReference type="ARBA" id="ARBA00022679"/>
    </source>
</evidence>
<sequence length="1029" mass="111981">MYVLMNFPFAQFSCVFQKDIGENFIGLKKIGVILSQEKRYPNHLNTTRPMQGCWLFKITGKTTTPITILVLFCYWMTNMEATLLINFNSCNIHLIEMAGSSSGFSSSNTNKKHGLSRFSLARLFNLTGYAPRTTGQRCSSTFDNDRRSESNSIGFGAGAPVRQTQQNKNDSSRFPLAGPSSSSSESSSFRNINAESKDTSQEGLKKVKEFLECPLCLFELPRQSFPDIRSCTHRACFQCLQQYLKIEISESRVNITCPECTEPIHPSDICLILNDDSLLGKYESFMLRRVLITEPDARWCPAPDCGYAVIARGCAGCPKLKCERPGCNTFFCYHCKQEWHPNQTCDAARAQRAHQYANPRASSVSFSQDSIVQTGDDIKPCPCCKVLIIKMDDGSCNHMTCSVCGTEFCWLCMKEISDLHYLSPSGCTFWGKKPWSRKKKIMWQLGMLVGAPVGIALIAGIAVPAIIIGIPVWVGRKLHAKYTRPATSRHSRNLIVTAGVVGSVVVSPILAGIAVGIGVPILLAYVYGVVPVSLCRSGGCGVSTSASGVRIEFDEENEIGMGNNPSAGNYDGASVDTAASQRGVNPSIGEVSLGMSASLSLGSGSHLDRITMNQDREDDPESASNVALAGSIASASLMGAGKLEVQADVSSNKRFSLSSHSETASATVSANMSLADDASMKALAGSILGYRDSSAVTPVEVHVDAQNSDTLTETVSLGKSEASFNLHEYFQLAGASVDKIDCASLSQAPCADGTLYPALRLKLSKSSKKRHHSSTVPEVAEFDCQKNADSVSLQSENHFLPSHVQFNELKECCVSFIDESPSADNLTKPNECSSDSEESTLKYYDTNSAHVKINSMKQPTCKEITNLKKFHEAKSVKRSISFCNSCTSTHHSCCPSAFQNGATPNKSAGNHFPTEISSESNALSNRAYKSPCSLQDISIEVIPVKDDLKCSPSSKTVPASVSSKPLLESIQGHKKHLQADKQECSIDIFHLNTTQPCTKHFKQGKDNRTYLYPESNTADSKITHNFEML</sequence>
<keyword evidence="5" id="KW-0808">Transferase</keyword>
<dbReference type="InterPro" id="IPR031127">
    <property type="entry name" value="E3_UB_ligase_RBR"/>
</dbReference>
<dbReference type="InterPro" id="IPR044066">
    <property type="entry name" value="TRIAD_supradom"/>
</dbReference>
<protein>
    <recommendedName>
        <fullName evidence="4">RBR-type E3 ubiquitin transferase</fullName>
        <ecNumber evidence="4">2.3.2.31</ecNumber>
    </recommendedName>
</protein>
<evidence type="ECO:0000256" key="12">
    <source>
        <dbReference type="ARBA" id="ARBA00022989"/>
    </source>
</evidence>
<accession>A0A8X6K2S4</accession>
<dbReference type="InterPro" id="IPR013083">
    <property type="entry name" value="Znf_RING/FYVE/PHD"/>
</dbReference>
<evidence type="ECO:0000256" key="6">
    <source>
        <dbReference type="ARBA" id="ARBA00022692"/>
    </source>
</evidence>
<proteinExistence type="inferred from homology"/>
<comment type="catalytic activity">
    <reaction evidence="1">
        <text>[E2 ubiquitin-conjugating enzyme]-S-ubiquitinyl-L-cysteine + [acceptor protein]-L-lysine = [E2 ubiquitin-conjugating enzyme]-L-cysteine + [acceptor protein]-N(6)-ubiquitinyl-L-lysine.</text>
        <dbReference type="EC" id="2.3.2.31"/>
    </reaction>
</comment>
<keyword evidence="7" id="KW-0479">Metal-binding</keyword>
<evidence type="ECO:0000256" key="1">
    <source>
        <dbReference type="ARBA" id="ARBA00001798"/>
    </source>
</evidence>
<keyword evidence="10" id="KW-0833">Ubl conjugation pathway</keyword>
<evidence type="ECO:0000259" key="18">
    <source>
        <dbReference type="PROSITE" id="PS50089"/>
    </source>
</evidence>
<dbReference type="OrthoDB" id="1431934at2759"/>
<dbReference type="PROSITE" id="PS51873">
    <property type="entry name" value="TRIAD"/>
    <property type="match status" value="1"/>
</dbReference>
<keyword evidence="13 17" id="KW-0472">Membrane</keyword>
<evidence type="ECO:0000313" key="21">
    <source>
        <dbReference type="Proteomes" id="UP000887116"/>
    </source>
</evidence>
<dbReference type="InterPro" id="IPR002867">
    <property type="entry name" value="IBR_dom"/>
</dbReference>
<evidence type="ECO:0000256" key="16">
    <source>
        <dbReference type="SAM" id="MobiDB-lite"/>
    </source>
</evidence>
<keyword evidence="6 17" id="KW-0812">Transmembrane</keyword>
<dbReference type="PROSITE" id="PS50089">
    <property type="entry name" value="ZF_RING_2"/>
    <property type="match status" value="1"/>
</dbReference>
<organism evidence="20 21">
    <name type="scientific">Trichonephila clavata</name>
    <name type="common">Joro spider</name>
    <name type="synonym">Nephila clavata</name>
    <dbReference type="NCBI Taxonomy" id="2740835"/>
    <lineage>
        <taxon>Eukaryota</taxon>
        <taxon>Metazoa</taxon>
        <taxon>Ecdysozoa</taxon>
        <taxon>Arthropoda</taxon>
        <taxon>Chelicerata</taxon>
        <taxon>Arachnida</taxon>
        <taxon>Araneae</taxon>
        <taxon>Araneomorphae</taxon>
        <taxon>Entelegynae</taxon>
        <taxon>Araneoidea</taxon>
        <taxon>Nephilidae</taxon>
        <taxon>Trichonephila</taxon>
    </lineage>
</organism>
<evidence type="ECO:0000259" key="19">
    <source>
        <dbReference type="PROSITE" id="PS51873"/>
    </source>
</evidence>
<evidence type="ECO:0000256" key="7">
    <source>
        <dbReference type="ARBA" id="ARBA00022723"/>
    </source>
</evidence>
<keyword evidence="11" id="KW-0862">Zinc</keyword>
<dbReference type="FunFam" id="2.20.25.20:FF:000004">
    <property type="entry name" value="RBR-type E3 ubiquitin transferase"/>
    <property type="match status" value="1"/>
</dbReference>
<dbReference type="Gene3D" id="3.30.40.10">
    <property type="entry name" value="Zinc/RING finger domain, C3HC4 (zinc finger)"/>
    <property type="match status" value="1"/>
</dbReference>
<evidence type="ECO:0000256" key="10">
    <source>
        <dbReference type="ARBA" id="ARBA00022786"/>
    </source>
</evidence>
<keyword evidence="12 17" id="KW-1133">Transmembrane helix</keyword>
<evidence type="ECO:0000256" key="3">
    <source>
        <dbReference type="ARBA" id="ARBA00004906"/>
    </source>
</evidence>
<feature type="transmembrane region" description="Helical" evidence="17">
    <location>
        <begin position="441"/>
        <end position="474"/>
    </location>
</feature>
<dbReference type="CDD" id="cd16629">
    <property type="entry name" value="RING-HC_RBR_RNF19"/>
    <property type="match status" value="1"/>
</dbReference>